<dbReference type="EMBL" id="OBDZ01000003">
    <property type="protein sequence ID" value="SNY15439.1"/>
    <property type="molecule type" value="Genomic_DNA"/>
</dbReference>
<keyword evidence="2" id="KW-1185">Reference proteome</keyword>
<accession>A0A285FVY2</accession>
<dbReference type="Proteomes" id="UP000219573">
    <property type="component" value="Unassembled WGS sequence"/>
</dbReference>
<dbReference type="RefSeq" id="WP_097016516.1">
    <property type="nucleotide sequence ID" value="NZ_OBDZ01000003.1"/>
</dbReference>
<dbReference type="AlphaFoldDB" id="A0A285FVY2"/>
<evidence type="ECO:0008006" key="3">
    <source>
        <dbReference type="Google" id="ProtNLM"/>
    </source>
</evidence>
<dbReference type="OrthoDB" id="2112098at2"/>
<organism evidence="1 2">
    <name type="scientific">Orenia metallireducens</name>
    <dbReference type="NCBI Taxonomy" id="1413210"/>
    <lineage>
        <taxon>Bacteria</taxon>
        <taxon>Bacillati</taxon>
        <taxon>Bacillota</taxon>
        <taxon>Clostridia</taxon>
        <taxon>Halanaerobiales</taxon>
        <taxon>Halobacteroidaceae</taxon>
        <taxon>Orenia</taxon>
    </lineage>
</organism>
<dbReference type="PROSITE" id="PS51257">
    <property type="entry name" value="PROKAR_LIPOPROTEIN"/>
    <property type="match status" value="1"/>
</dbReference>
<sequence length="676" mass="73310">MEKKQILTLMMVIILSSLVLSGCSENSRGTFGPAWDVAYKVPITNNEGKTAKELVEDNEDIVNNNGLIQYSKTEEMDIIDVGGKLTEVALPSVNKTVALPLIQLDNVINNNQDITIPAGVSSDSGITSTIIIDEFDSIDFSSNSEDESNNPINRMGIMITAPNGFDIDSVTLTFKDGSTLLGDVSFTNITQGTSSVQKFIDLTNSSITGDLTVELSNLSTSGVLNNDGAMNLAYSIDNAEISKVVNYTNLAATEVTQSTNVASVEAGLEAVAFNSGNLDLTILPPETETSGLNFAIEQLSIGTVSDGSADNEISLDLTGQSIDLINGMEIDFNLIVSGTNVTYDTTQSISVTGGFSSDTEIASVTVDNNLFDFTDANQALDEELLTEVPEDIDSISLNGAIARFVIDGYDIENLLINLDNAEFRAIYEDGSEATITLSSISGGSAVIDSTDKELSLLNDSGNDFLDWLQGLNHKEDITSIRLLGDARVEATGSVTIDSADQLNPKVEIEVPFDITLNKDIEDRAIPETVDDSLSDDDVEQIDNYFKEGQLIIEDFKNDLPVDVEVIVYLGKVDEWEGKDLDEYLDSLSEEEKESQLDKLYKSANKFKTFTLTKQDSGEKKVVDLTASDADWLTDDNLYVGVKYKVTGDNIVLKSTDEVTINNLYAKLVVKVNQNKE</sequence>
<reference evidence="2" key="1">
    <citation type="submission" date="2017-09" db="EMBL/GenBank/DDBJ databases">
        <authorList>
            <person name="Varghese N."/>
            <person name="Submissions S."/>
        </authorList>
    </citation>
    <scope>NUCLEOTIDE SEQUENCE [LARGE SCALE GENOMIC DNA]</scope>
    <source>
        <strain evidence="2">MSL47</strain>
    </source>
</reference>
<evidence type="ECO:0000313" key="1">
    <source>
        <dbReference type="EMBL" id="SNY15439.1"/>
    </source>
</evidence>
<evidence type="ECO:0000313" key="2">
    <source>
        <dbReference type="Proteomes" id="UP000219573"/>
    </source>
</evidence>
<protein>
    <recommendedName>
        <fullName evidence="3">Lipoprotein</fullName>
    </recommendedName>
</protein>
<gene>
    <name evidence="1" type="ORF">SAMN06265827_10336</name>
</gene>
<proteinExistence type="predicted"/>
<name>A0A285FVY2_9FIRM</name>